<evidence type="ECO:0000259" key="2">
    <source>
        <dbReference type="PROSITE" id="PS50995"/>
    </source>
</evidence>
<dbReference type="Proteomes" id="UP001501407">
    <property type="component" value="Unassembled WGS sequence"/>
</dbReference>
<dbReference type="InterPro" id="IPR039422">
    <property type="entry name" value="MarR/SlyA-like"/>
</dbReference>
<feature type="compositionally biased region" description="Low complexity" evidence="1">
    <location>
        <begin position="1"/>
        <end position="18"/>
    </location>
</feature>
<dbReference type="PANTHER" id="PTHR33164:SF57">
    <property type="entry name" value="MARR-FAMILY TRANSCRIPTIONAL REGULATOR"/>
    <property type="match status" value="1"/>
</dbReference>
<dbReference type="Pfam" id="PF12802">
    <property type="entry name" value="MarR_2"/>
    <property type="match status" value="1"/>
</dbReference>
<name>A0ABP9LYU2_9MICO</name>
<sequence>MSSTPADPSDAIAAALARLRGRRMPRPPWADGSGPHGEGPHAHGHAGHGSHGHGGPYSHGADHADHTEDHAHGDEPTRGFAGRGGRGGPWGRGAVPGFGGPGFGGPGFGGPPWGGGAARIGGPARMRLLEALAAASHPLSVGEIAEAVGVDQPRASRLVQQAVQLDLVRREADPDDARRTRVALTDAGTRLVRGFRGERREAMDAALAAFTDDERAELARLLTKLADSWP</sequence>
<evidence type="ECO:0000313" key="4">
    <source>
        <dbReference type="Proteomes" id="UP001501407"/>
    </source>
</evidence>
<organism evidence="3 4">
    <name type="scientific">Microbacterium yannicii</name>
    <dbReference type="NCBI Taxonomy" id="671622"/>
    <lineage>
        <taxon>Bacteria</taxon>
        <taxon>Bacillati</taxon>
        <taxon>Actinomycetota</taxon>
        <taxon>Actinomycetes</taxon>
        <taxon>Micrococcales</taxon>
        <taxon>Microbacteriaceae</taxon>
        <taxon>Microbacterium</taxon>
    </lineage>
</organism>
<dbReference type="RefSeq" id="WP_284444960.1">
    <property type="nucleotide sequence ID" value="NZ_BAABKZ010000001.1"/>
</dbReference>
<dbReference type="InterPro" id="IPR001845">
    <property type="entry name" value="HTH_ArsR_DNA-bd_dom"/>
</dbReference>
<dbReference type="PROSITE" id="PS50995">
    <property type="entry name" value="HTH_MARR_2"/>
    <property type="match status" value="1"/>
</dbReference>
<dbReference type="InterPro" id="IPR000835">
    <property type="entry name" value="HTH_MarR-typ"/>
</dbReference>
<comment type="caution">
    <text evidence="3">The sequence shown here is derived from an EMBL/GenBank/DDBJ whole genome shotgun (WGS) entry which is preliminary data.</text>
</comment>
<dbReference type="EMBL" id="BAABKZ010000001">
    <property type="protein sequence ID" value="GAA5085506.1"/>
    <property type="molecule type" value="Genomic_DNA"/>
</dbReference>
<proteinExistence type="predicted"/>
<dbReference type="SMART" id="SM00418">
    <property type="entry name" value="HTH_ARSR"/>
    <property type="match status" value="1"/>
</dbReference>
<feature type="region of interest" description="Disordered" evidence="1">
    <location>
        <begin position="1"/>
        <end position="116"/>
    </location>
</feature>
<keyword evidence="4" id="KW-1185">Reference proteome</keyword>
<evidence type="ECO:0000256" key="1">
    <source>
        <dbReference type="SAM" id="MobiDB-lite"/>
    </source>
</evidence>
<dbReference type="CDD" id="cd00090">
    <property type="entry name" value="HTH_ARSR"/>
    <property type="match status" value="1"/>
</dbReference>
<feature type="compositionally biased region" description="Basic residues" evidence="1">
    <location>
        <begin position="42"/>
        <end position="51"/>
    </location>
</feature>
<dbReference type="PANTHER" id="PTHR33164">
    <property type="entry name" value="TRANSCRIPTIONAL REGULATOR, MARR FAMILY"/>
    <property type="match status" value="1"/>
</dbReference>
<protein>
    <recommendedName>
        <fullName evidence="2">HTH marR-type domain-containing protein</fullName>
    </recommendedName>
</protein>
<dbReference type="PRINTS" id="PR00598">
    <property type="entry name" value="HTHMARR"/>
</dbReference>
<dbReference type="InterPro" id="IPR011991">
    <property type="entry name" value="ArsR-like_HTH"/>
</dbReference>
<dbReference type="SMART" id="SM00347">
    <property type="entry name" value="HTH_MARR"/>
    <property type="match status" value="1"/>
</dbReference>
<evidence type="ECO:0000313" key="3">
    <source>
        <dbReference type="EMBL" id="GAA5085506.1"/>
    </source>
</evidence>
<gene>
    <name evidence="3" type="ORF">GCM10025760_04440</name>
</gene>
<accession>A0ABP9LYU2</accession>
<reference evidence="4" key="1">
    <citation type="journal article" date="2019" name="Int. J. Syst. Evol. Microbiol.">
        <title>The Global Catalogue of Microorganisms (GCM) 10K type strain sequencing project: providing services to taxonomists for standard genome sequencing and annotation.</title>
        <authorList>
            <consortium name="The Broad Institute Genomics Platform"/>
            <consortium name="The Broad Institute Genome Sequencing Center for Infectious Disease"/>
            <person name="Wu L."/>
            <person name="Ma J."/>
        </authorList>
    </citation>
    <scope>NUCLEOTIDE SEQUENCE [LARGE SCALE GENOMIC DNA]</scope>
    <source>
        <strain evidence="4">JCM 18959</strain>
    </source>
</reference>
<dbReference type="InterPro" id="IPR036388">
    <property type="entry name" value="WH-like_DNA-bd_sf"/>
</dbReference>
<feature type="compositionally biased region" description="Basic and acidic residues" evidence="1">
    <location>
        <begin position="60"/>
        <end position="77"/>
    </location>
</feature>
<feature type="domain" description="HTH marR-type" evidence="2">
    <location>
        <begin position="63"/>
        <end position="227"/>
    </location>
</feature>
<dbReference type="Gene3D" id="1.10.10.10">
    <property type="entry name" value="Winged helix-like DNA-binding domain superfamily/Winged helix DNA-binding domain"/>
    <property type="match status" value="1"/>
</dbReference>
<dbReference type="SUPFAM" id="SSF46785">
    <property type="entry name" value="Winged helix' DNA-binding domain"/>
    <property type="match status" value="1"/>
</dbReference>
<feature type="compositionally biased region" description="Gly residues" evidence="1">
    <location>
        <begin position="81"/>
        <end position="116"/>
    </location>
</feature>
<dbReference type="InterPro" id="IPR036390">
    <property type="entry name" value="WH_DNA-bd_sf"/>
</dbReference>